<evidence type="ECO:0000313" key="3">
    <source>
        <dbReference type="EMBL" id="MFD1515736.1"/>
    </source>
</evidence>
<name>A0ABD6B1K8_9EURY</name>
<dbReference type="AlphaFoldDB" id="A0ABD6B1K8"/>
<dbReference type="Proteomes" id="UP001597187">
    <property type="component" value="Unassembled WGS sequence"/>
</dbReference>
<sequence>MEVIRTVKVKLDVPTERCDDLHQTKDQFLHCANTTAEWAWRYPNDYCVTSKRNAESALYERLRGETELVANLVQKGVRRAIEATKSGITRLKKGEKTSQPHFDAWSVVYDKRSATFYRDHVSLSTVNGRVKCDYVLPDNPEGTPIGEYLLNEDYEFRMSTLQYDRPTESFYLHARMRRTTDEQSTATSDTKHRTVLGVDLNVDGSLAVTSTGAFVGNADEMNHRRREFEKTRGSMQQTGTRSAHLSIQSMTDREHRWMQDELHRVSNQILEEARDHGCTHIAFENLTDIRKRMARGKRFHVWAFRRLYQYVKYKAEMSKVVVEQVSPAYTSQRCSSCGFTHESNRRSKHQYVCQKCEYELNADYNASKNIARKLLKKLHSGQTSSSGGAPCQCALASGTLNLNGEYIASVNSTAEGESTDKPTTSVGGY</sequence>
<dbReference type="NCBIfam" id="TIGR01766">
    <property type="entry name" value="IS200/IS605 family accessory protein TnpB-like domain"/>
    <property type="match status" value="1"/>
</dbReference>
<dbReference type="PANTHER" id="PTHR30405:SF26">
    <property type="entry name" value="TRANSPOSASE, PROBABLY IS605-TNPB FAMILY"/>
    <property type="match status" value="1"/>
</dbReference>
<keyword evidence="1" id="KW-0238">DNA-binding</keyword>
<dbReference type="NCBIfam" id="NF040570">
    <property type="entry name" value="guided_TnpB"/>
    <property type="match status" value="1"/>
</dbReference>
<evidence type="ECO:0000313" key="4">
    <source>
        <dbReference type="Proteomes" id="UP001597187"/>
    </source>
</evidence>
<feature type="domain" description="Cas12f1-like TNB" evidence="2">
    <location>
        <begin position="304"/>
        <end position="370"/>
    </location>
</feature>
<dbReference type="GO" id="GO:0004519">
    <property type="term" value="F:endonuclease activity"/>
    <property type="evidence" value="ECO:0007669"/>
    <property type="project" value="UniProtKB-KW"/>
</dbReference>
<gene>
    <name evidence="3" type="ORF">ACFSBT_20850</name>
</gene>
<dbReference type="RefSeq" id="WP_250875661.1">
    <property type="nucleotide sequence ID" value="NZ_JALXFV010000011.1"/>
</dbReference>
<dbReference type="PANTHER" id="PTHR30405">
    <property type="entry name" value="TRANSPOSASE"/>
    <property type="match status" value="1"/>
</dbReference>
<accession>A0ABD6B1K8</accession>
<organism evidence="3 4">
    <name type="scientific">Halomarina rubra</name>
    <dbReference type="NCBI Taxonomy" id="2071873"/>
    <lineage>
        <taxon>Archaea</taxon>
        <taxon>Methanobacteriati</taxon>
        <taxon>Methanobacteriota</taxon>
        <taxon>Stenosarchaea group</taxon>
        <taxon>Halobacteria</taxon>
        <taxon>Halobacteriales</taxon>
        <taxon>Natronomonadaceae</taxon>
        <taxon>Halomarina</taxon>
    </lineage>
</organism>
<proteinExistence type="predicted"/>
<dbReference type="InterPro" id="IPR010095">
    <property type="entry name" value="Cas12f1-like_TNB"/>
</dbReference>
<dbReference type="GO" id="GO:0003677">
    <property type="term" value="F:DNA binding"/>
    <property type="evidence" value="ECO:0007669"/>
    <property type="project" value="UniProtKB-KW"/>
</dbReference>
<dbReference type="InterPro" id="IPR051399">
    <property type="entry name" value="RNA-guided_DNA_endo/Transpos"/>
</dbReference>
<comment type="caution">
    <text evidence="3">The sequence shown here is derived from an EMBL/GenBank/DDBJ whole genome shotgun (WGS) entry which is preliminary data.</text>
</comment>
<evidence type="ECO:0000256" key="1">
    <source>
        <dbReference type="ARBA" id="ARBA00023125"/>
    </source>
</evidence>
<dbReference type="EMBL" id="JBHUDC010000011">
    <property type="protein sequence ID" value="MFD1515736.1"/>
    <property type="molecule type" value="Genomic_DNA"/>
</dbReference>
<reference evidence="3 4" key="1">
    <citation type="journal article" date="2019" name="Int. J. Syst. Evol. Microbiol.">
        <title>The Global Catalogue of Microorganisms (GCM) 10K type strain sequencing project: providing services to taxonomists for standard genome sequencing and annotation.</title>
        <authorList>
            <consortium name="The Broad Institute Genomics Platform"/>
            <consortium name="The Broad Institute Genome Sequencing Center for Infectious Disease"/>
            <person name="Wu L."/>
            <person name="Ma J."/>
        </authorList>
    </citation>
    <scope>NUCLEOTIDE SEQUENCE [LARGE SCALE GENOMIC DNA]</scope>
    <source>
        <strain evidence="3 4">CGMCC 1.12563</strain>
    </source>
</reference>
<protein>
    <submittedName>
        <fullName evidence="3">RNA-guided endonuclease InsQ/TnpB family protein</fullName>
    </submittedName>
</protein>
<evidence type="ECO:0000259" key="2">
    <source>
        <dbReference type="Pfam" id="PF07282"/>
    </source>
</evidence>
<keyword evidence="3" id="KW-0540">Nuclease</keyword>
<keyword evidence="3" id="KW-0378">Hydrolase</keyword>
<keyword evidence="4" id="KW-1185">Reference proteome</keyword>
<keyword evidence="3" id="KW-0255">Endonuclease</keyword>
<dbReference type="Pfam" id="PF07282">
    <property type="entry name" value="Cas12f1-like_TNB"/>
    <property type="match status" value="1"/>
</dbReference>